<sequence length="228" mass="25708">MTMNADHALEVCRDRVARAAEIRSAIGSIWNEYIEQVPRRFVLKPGRDDDHRVVAVETFEQMPVRLSTLFGEWLYELRAALDGAVYFMAVRDSGQNPPPNERGLMFPTLTDAAKYDTKDFRGKLKALSDNSYALLRVVQPFNAQPDHLGNVLWWLDELARIDRHRYGHALAAHADHIRVGVSSPLEMVESYLPPNPAGPIVVDETQPVRIIEVRAPRGGTTWSFSSTS</sequence>
<dbReference type="Proteomes" id="UP000550729">
    <property type="component" value="Unassembled WGS sequence"/>
</dbReference>
<dbReference type="AlphaFoldDB" id="A0A848KUL1"/>
<keyword evidence="2" id="KW-1185">Reference proteome</keyword>
<gene>
    <name evidence="1" type="ORF">HH308_01405</name>
</gene>
<dbReference type="RefSeq" id="WP_170192356.1">
    <property type="nucleotide sequence ID" value="NZ_JABBNB010000001.1"/>
</dbReference>
<reference evidence="1 2" key="1">
    <citation type="submission" date="2020-04" db="EMBL/GenBank/DDBJ databases">
        <title>Gordonia sp. nov. TBRC 11910.</title>
        <authorList>
            <person name="Suriyachadkun C."/>
        </authorList>
    </citation>
    <scope>NUCLEOTIDE SEQUENCE [LARGE SCALE GENOMIC DNA]</scope>
    <source>
        <strain evidence="1 2">TBRC 11910</strain>
    </source>
</reference>
<organism evidence="1 2">
    <name type="scientific">Gordonia asplenii</name>
    <dbReference type="NCBI Taxonomy" id="2725283"/>
    <lineage>
        <taxon>Bacteria</taxon>
        <taxon>Bacillati</taxon>
        <taxon>Actinomycetota</taxon>
        <taxon>Actinomycetes</taxon>
        <taxon>Mycobacteriales</taxon>
        <taxon>Gordoniaceae</taxon>
        <taxon>Gordonia</taxon>
    </lineage>
</organism>
<accession>A0A848KUL1</accession>
<evidence type="ECO:0000313" key="2">
    <source>
        <dbReference type="Proteomes" id="UP000550729"/>
    </source>
</evidence>
<dbReference type="EMBL" id="JABBNB010000001">
    <property type="protein sequence ID" value="NMN99870.1"/>
    <property type="molecule type" value="Genomic_DNA"/>
</dbReference>
<name>A0A848KUL1_9ACTN</name>
<proteinExistence type="predicted"/>
<comment type="caution">
    <text evidence="1">The sequence shown here is derived from an EMBL/GenBank/DDBJ whole genome shotgun (WGS) entry which is preliminary data.</text>
</comment>
<protein>
    <submittedName>
        <fullName evidence="1">Uncharacterized protein</fullName>
    </submittedName>
</protein>
<evidence type="ECO:0000313" key="1">
    <source>
        <dbReference type="EMBL" id="NMN99870.1"/>
    </source>
</evidence>